<dbReference type="EMBL" id="FXXP01000001">
    <property type="protein sequence ID" value="SMX27456.1"/>
    <property type="molecule type" value="Genomic_DNA"/>
</dbReference>
<dbReference type="PROSITE" id="PS00687">
    <property type="entry name" value="ALDEHYDE_DEHYDR_GLU"/>
    <property type="match status" value="1"/>
</dbReference>
<dbReference type="InterPro" id="IPR016161">
    <property type="entry name" value="Ald_DH/histidinol_DH"/>
</dbReference>
<dbReference type="Pfam" id="PF00171">
    <property type="entry name" value="Aldedh"/>
    <property type="match status" value="1"/>
</dbReference>
<dbReference type="PANTHER" id="PTHR42804:SF1">
    <property type="entry name" value="ALDEHYDE DEHYDROGENASE-RELATED"/>
    <property type="match status" value="1"/>
</dbReference>
<evidence type="ECO:0000256" key="3">
    <source>
        <dbReference type="ARBA" id="ARBA00024226"/>
    </source>
</evidence>
<dbReference type="SUPFAM" id="SSF53720">
    <property type="entry name" value="ALDH-like"/>
    <property type="match status" value="1"/>
</dbReference>
<dbReference type="OrthoDB" id="9812625at2"/>
<dbReference type="Gene3D" id="3.40.605.10">
    <property type="entry name" value="Aldehyde Dehydrogenase, Chain A, domain 1"/>
    <property type="match status" value="1"/>
</dbReference>
<dbReference type="Gene3D" id="3.40.309.10">
    <property type="entry name" value="Aldehyde Dehydrogenase, Chain A, domain 2"/>
    <property type="match status" value="1"/>
</dbReference>
<sequence length="478" mass="50351">MAVFDQIFIAGAWQPASGQSLALINPDTEAQEAQLVCASPDQCAEAVAAARRAFDAGWGQADLATRRAALERVITQIEARAEELAQTISTEIGAPIDFARKGQVAAGLAHLRATLVALDGLVEDCPLTNHPEHRLRYEPLGVAALITPWNWPLNQVALKLGGALAAGCCMVLKPSELSSRTALVLAEAMEAADLPPGVFNLITGAGDIGAALVQNRDVDIVSFTGSTRTGRFIAAEAAQNMTRTVLELGGKSPNILFEDCDLPLAITQGLAHCFRNAGQSCNAASRMLVARDIYERAVALAAEGAAQTRVDRPALPGAHIGPQITALQYARVQDYVSQGLAEGARLIAGGPGRPDHLDHGFYSRPTVFADVTPDMAIFTDEIFGPVLTMTPFDSEEEAIALANQTEYGLAGYIQTADPARADRVARALRVGMVQINGQSRENGAPFGGRGLSGYGREAGLFGIRAFQDAKSISGAVAV</sequence>
<evidence type="ECO:0000256" key="4">
    <source>
        <dbReference type="ARBA" id="ARBA00049194"/>
    </source>
</evidence>
<name>A0A238JC88_9RHOB</name>
<dbReference type="Proteomes" id="UP000225972">
    <property type="component" value="Unassembled WGS sequence"/>
</dbReference>
<organism evidence="8 9">
    <name type="scientific">Pelagimonas phthalicica</name>
    <dbReference type="NCBI Taxonomy" id="1037362"/>
    <lineage>
        <taxon>Bacteria</taxon>
        <taxon>Pseudomonadati</taxon>
        <taxon>Pseudomonadota</taxon>
        <taxon>Alphaproteobacteria</taxon>
        <taxon>Rhodobacterales</taxon>
        <taxon>Roseobacteraceae</taxon>
        <taxon>Pelagimonas</taxon>
    </lineage>
</organism>
<evidence type="ECO:0000256" key="6">
    <source>
        <dbReference type="RuleBase" id="RU003345"/>
    </source>
</evidence>
<dbReference type="RefSeq" id="WP_099243641.1">
    <property type="nucleotide sequence ID" value="NZ_FXXP01000001.1"/>
</dbReference>
<dbReference type="PROSITE" id="PS00070">
    <property type="entry name" value="ALDEHYDE_DEHYDR_CYS"/>
    <property type="match status" value="1"/>
</dbReference>
<protein>
    <recommendedName>
        <fullName evidence="3">aldehyde dehydrogenase (NAD(+))</fullName>
        <ecNumber evidence="3">1.2.1.3</ecNumber>
    </recommendedName>
</protein>
<keyword evidence="2 6" id="KW-0560">Oxidoreductase</keyword>
<comment type="similarity">
    <text evidence="1 6">Belongs to the aldehyde dehydrogenase family.</text>
</comment>
<evidence type="ECO:0000256" key="5">
    <source>
        <dbReference type="PROSITE-ProRule" id="PRU10007"/>
    </source>
</evidence>
<accession>A0A238JC88</accession>
<evidence type="ECO:0000256" key="1">
    <source>
        <dbReference type="ARBA" id="ARBA00009986"/>
    </source>
</evidence>
<dbReference type="GO" id="GO:0004029">
    <property type="term" value="F:aldehyde dehydrogenase (NAD+) activity"/>
    <property type="evidence" value="ECO:0007669"/>
    <property type="project" value="UniProtKB-EC"/>
</dbReference>
<evidence type="ECO:0000313" key="9">
    <source>
        <dbReference type="Proteomes" id="UP000225972"/>
    </source>
</evidence>
<dbReference type="PANTHER" id="PTHR42804">
    <property type="entry name" value="ALDEHYDE DEHYDROGENASE"/>
    <property type="match status" value="1"/>
</dbReference>
<comment type="catalytic activity">
    <reaction evidence="4">
        <text>an aldehyde + NAD(+) + H2O = a carboxylate + NADH + 2 H(+)</text>
        <dbReference type="Rhea" id="RHEA:16185"/>
        <dbReference type="ChEBI" id="CHEBI:15377"/>
        <dbReference type="ChEBI" id="CHEBI:15378"/>
        <dbReference type="ChEBI" id="CHEBI:17478"/>
        <dbReference type="ChEBI" id="CHEBI:29067"/>
        <dbReference type="ChEBI" id="CHEBI:57540"/>
        <dbReference type="ChEBI" id="CHEBI:57945"/>
        <dbReference type="EC" id="1.2.1.3"/>
    </reaction>
</comment>
<evidence type="ECO:0000313" key="8">
    <source>
        <dbReference type="EMBL" id="SMX27456.1"/>
    </source>
</evidence>
<feature type="active site" evidence="5">
    <location>
        <position position="247"/>
    </location>
</feature>
<keyword evidence="9" id="KW-1185">Reference proteome</keyword>
<dbReference type="InterPro" id="IPR029510">
    <property type="entry name" value="Ald_DH_CS_GLU"/>
</dbReference>
<dbReference type="CDD" id="cd07138">
    <property type="entry name" value="ALDH_CddD_SSP0762"/>
    <property type="match status" value="1"/>
</dbReference>
<dbReference type="FunFam" id="3.40.309.10:FF:000012">
    <property type="entry name" value="Betaine aldehyde dehydrogenase"/>
    <property type="match status" value="1"/>
</dbReference>
<proteinExistence type="inferred from homology"/>
<reference evidence="9" key="1">
    <citation type="submission" date="2017-05" db="EMBL/GenBank/DDBJ databases">
        <authorList>
            <person name="Rodrigo-Torres L."/>
            <person name="Arahal R. D."/>
            <person name="Lucena T."/>
        </authorList>
    </citation>
    <scope>NUCLEOTIDE SEQUENCE [LARGE SCALE GENOMIC DNA]</scope>
    <source>
        <strain evidence="9">CECT 8649</strain>
    </source>
</reference>
<dbReference type="FunFam" id="3.40.605.10:FF:000007">
    <property type="entry name" value="NAD/NADP-dependent betaine aldehyde dehydrogenase"/>
    <property type="match status" value="1"/>
</dbReference>
<dbReference type="InterPro" id="IPR015590">
    <property type="entry name" value="Aldehyde_DH_dom"/>
</dbReference>
<dbReference type="InterPro" id="IPR016162">
    <property type="entry name" value="Ald_DH_N"/>
</dbReference>
<dbReference type="EC" id="1.2.1.3" evidence="3"/>
<evidence type="ECO:0000259" key="7">
    <source>
        <dbReference type="Pfam" id="PF00171"/>
    </source>
</evidence>
<dbReference type="InterPro" id="IPR016163">
    <property type="entry name" value="Ald_DH_C"/>
</dbReference>
<dbReference type="InterPro" id="IPR016160">
    <property type="entry name" value="Ald_DH_CS_CYS"/>
</dbReference>
<feature type="domain" description="Aldehyde dehydrogenase" evidence="7">
    <location>
        <begin position="13"/>
        <end position="472"/>
    </location>
</feature>
<dbReference type="AlphaFoldDB" id="A0A238JC88"/>
<gene>
    <name evidence="8" type="primary">ald_3</name>
    <name evidence="8" type="ORF">TRP8649_01561</name>
</gene>
<evidence type="ECO:0000256" key="2">
    <source>
        <dbReference type="ARBA" id="ARBA00023002"/>
    </source>
</evidence>